<comment type="caution">
    <text evidence="1">The sequence shown here is derived from an EMBL/GenBank/DDBJ whole genome shotgun (WGS) entry which is preliminary data.</text>
</comment>
<protein>
    <submittedName>
        <fullName evidence="1">Type VI secretion system tube protein Hcp</fullName>
    </submittedName>
</protein>
<evidence type="ECO:0000313" key="2">
    <source>
        <dbReference type="Proteomes" id="UP000234503"/>
    </source>
</evidence>
<reference evidence="1 2" key="1">
    <citation type="submission" date="2017-12" db="EMBL/GenBank/DDBJ databases">
        <title>Characterization of six clinical isolates of Enterochimera gen. nov., a novel genus of the Yersiniaciae family and the three species Enterochimera arupensis sp. nov., Enterochimera coloradensis sp. nov, and Enterochimera californica sp. nov.</title>
        <authorList>
            <person name="Rossi A."/>
            <person name="Fisher M."/>
        </authorList>
    </citation>
    <scope>NUCLEOTIDE SEQUENCE [LARGE SCALE GENOMIC DNA]</scope>
    <source>
        <strain evidence="2">2016-Iso4</strain>
    </source>
</reference>
<dbReference type="EMBL" id="PJZH01000009">
    <property type="protein sequence ID" value="PLR35211.1"/>
    <property type="molecule type" value="Genomic_DNA"/>
</dbReference>
<dbReference type="PANTHER" id="PTHR34319">
    <property type="entry name" value="MAJOR EXPORTED PROTEIN"/>
    <property type="match status" value="1"/>
</dbReference>
<accession>A0A2N5E3F3</accession>
<evidence type="ECO:0000313" key="1">
    <source>
        <dbReference type="EMBL" id="PLR35211.1"/>
    </source>
</evidence>
<sequence length="161" mass="18580">MAIPVYMYLKDDANNLIKGGVNVYGRENSVEVLGLHHSVDMPTDDHTGRISGKCRHLPFLIEKEIDCSTPYLYKALTSGQTLNSVELIHYRINDAGQEEAYYTVLLEKAKVVNVFPLMHDIKDATKEKFNHLELVEFRYEKITWHYLDGNILHSNSWLKRA</sequence>
<gene>
    <name evidence="1" type="ORF">CYR32_11120</name>
</gene>
<dbReference type="InterPro" id="IPR008514">
    <property type="entry name" value="T6SS_Hcp"/>
</dbReference>
<proteinExistence type="predicted"/>
<name>A0A2N5E3F3_9GAMM</name>
<dbReference type="Gene3D" id="2.30.110.20">
    <property type="entry name" value="Hcp1-like"/>
    <property type="match status" value="1"/>
</dbReference>
<keyword evidence="2" id="KW-1185">Reference proteome</keyword>
<dbReference type="Proteomes" id="UP000234503">
    <property type="component" value="Unassembled WGS sequence"/>
</dbReference>
<dbReference type="RefSeq" id="WP_101824466.1">
    <property type="nucleotide sequence ID" value="NZ_PJZH01000009.1"/>
</dbReference>
<dbReference type="InterPro" id="IPR052947">
    <property type="entry name" value="T6SS_Hcp1_domain"/>
</dbReference>
<dbReference type="NCBIfam" id="TIGR03344">
    <property type="entry name" value="VI_effect_Hcp1"/>
    <property type="match status" value="1"/>
</dbReference>
<dbReference type="InterPro" id="IPR036624">
    <property type="entry name" value="Hcp1-lik_sf"/>
</dbReference>
<dbReference type="OrthoDB" id="5674026at2"/>
<dbReference type="Pfam" id="PF05638">
    <property type="entry name" value="T6SS_HCP"/>
    <property type="match status" value="1"/>
</dbReference>
<organism evidence="1 2">
    <name type="scientific">Chimaeribacter coloradensis</name>
    <dbReference type="NCBI Taxonomy" id="2060068"/>
    <lineage>
        <taxon>Bacteria</taxon>
        <taxon>Pseudomonadati</taxon>
        <taxon>Pseudomonadota</taxon>
        <taxon>Gammaproteobacteria</taxon>
        <taxon>Enterobacterales</taxon>
        <taxon>Yersiniaceae</taxon>
        <taxon>Chimaeribacter</taxon>
    </lineage>
</organism>
<dbReference type="PANTHER" id="PTHR34319:SF6">
    <property type="entry name" value="MAJOR EXPORTED PROTEIN"/>
    <property type="match status" value="1"/>
</dbReference>
<dbReference type="AlphaFoldDB" id="A0A2N5E3F3"/>
<dbReference type="SUPFAM" id="SSF141452">
    <property type="entry name" value="Hcp1-like"/>
    <property type="match status" value="1"/>
</dbReference>